<dbReference type="Proteomes" id="UP000198908">
    <property type="component" value="Unassembled WGS sequence"/>
</dbReference>
<gene>
    <name evidence="1" type="ORF">SAMN05421548_13081</name>
</gene>
<name>A0A1G6ZGP1_9BURK</name>
<evidence type="ECO:0000313" key="1">
    <source>
        <dbReference type="EMBL" id="SDE01750.1"/>
    </source>
</evidence>
<proteinExistence type="predicted"/>
<dbReference type="RefSeq" id="WP_143189339.1">
    <property type="nucleotide sequence ID" value="NZ_FMYQ01000030.1"/>
</dbReference>
<dbReference type="STRING" id="416944.SAMN05421548_13081"/>
<reference evidence="2" key="1">
    <citation type="submission" date="2016-09" db="EMBL/GenBank/DDBJ databases">
        <authorList>
            <person name="Varghese N."/>
            <person name="Submissions S."/>
        </authorList>
    </citation>
    <scope>NUCLEOTIDE SEQUENCE [LARGE SCALE GENOMIC DNA]</scope>
    <source>
        <strain evidence="2">TNe-862</strain>
    </source>
</reference>
<evidence type="ECO:0000313" key="2">
    <source>
        <dbReference type="Proteomes" id="UP000198908"/>
    </source>
</evidence>
<sequence>MAERSDSPLWMSVWFDAGRKINGVMVSDTHKGNVHAVYGEALSDARRMCEQNDGIGFSIRRIAPAEVRHG</sequence>
<organism evidence="1 2">
    <name type="scientific">Paraburkholderia lycopersici</name>
    <dbReference type="NCBI Taxonomy" id="416944"/>
    <lineage>
        <taxon>Bacteria</taxon>
        <taxon>Pseudomonadati</taxon>
        <taxon>Pseudomonadota</taxon>
        <taxon>Betaproteobacteria</taxon>
        <taxon>Burkholderiales</taxon>
        <taxon>Burkholderiaceae</taxon>
        <taxon>Paraburkholderia</taxon>
    </lineage>
</organism>
<accession>A0A1G6ZGP1</accession>
<protein>
    <submittedName>
        <fullName evidence="1">Uncharacterized protein</fullName>
    </submittedName>
</protein>
<keyword evidence="2" id="KW-1185">Reference proteome</keyword>
<dbReference type="EMBL" id="FMYQ01000030">
    <property type="protein sequence ID" value="SDE01750.1"/>
    <property type="molecule type" value="Genomic_DNA"/>
</dbReference>
<dbReference type="AlphaFoldDB" id="A0A1G6ZGP1"/>